<dbReference type="GO" id="GO:0005737">
    <property type="term" value="C:cytoplasm"/>
    <property type="evidence" value="ECO:0007669"/>
    <property type="project" value="UniProtKB-SubCell"/>
</dbReference>
<protein>
    <recommendedName>
        <fullName evidence="9">Probable butyrate kinase</fullName>
        <shortName evidence="9">BK</shortName>
        <ecNumber evidence="9">2.7.2.7</ecNumber>
    </recommendedName>
    <alternativeName>
        <fullName evidence="9">Branched-chain carboxylic acid kinase</fullName>
    </alternativeName>
</protein>
<dbReference type="CDD" id="cd24011">
    <property type="entry name" value="ASKHA_NBD_BK"/>
    <property type="match status" value="1"/>
</dbReference>
<dbReference type="NCBIfam" id="TIGR02707">
    <property type="entry name" value="butyr_kinase"/>
    <property type="match status" value="1"/>
</dbReference>
<evidence type="ECO:0000256" key="2">
    <source>
        <dbReference type="ARBA" id="ARBA00008748"/>
    </source>
</evidence>
<dbReference type="GO" id="GO:0008776">
    <property type="term" value="F:acetate kinase activity"/>
    <property type="evidence" value="ECO:0007669"/>
    <property type="project" value="TreeGrafter"/>
</dbReference>
<evidence type="ECO:0000256" key="7">
    <source>
        <dbReference type="ARBA" id="ARBA00022840"/>
    </source>
</evidence>
<dbReference type="GO" id="GO:0006083">
    <property type="term" value="P:acetate metabolic process"/>
    <property type="evidence" value="ECO:0007669"/>
    <property type="project" value="TreeGrafter"/>
</dbReference>
<proteinExistence type="inferred from homology"/>
<comment type="similarity">
    <text evidence="2 9 10">Belongs to the acetokinase family.</text>
</comment>
<dbReference type="EMBL" id="QRMS01000001">
    <property type="protein sequence ID" value="RHJ89545.1"/>
    <property type="molecule type" value="Genomic_DNA"/>
</dbReference>
<sequence length="361" mass="40175">MDYRILVINPGSTSTKVAVYLERDQQWVESISHTQEELAPFADIYSQMDFRADLVKECCGEHGERIEDFDAVVGRGGLLPPVHTGAYEVNKYMLDCLKYRPQLHHASNLGAPIAYRIAQKANCKAYIYDAVAVDEMEEIYRITGIKDIFRIGRGHNLNMRAAVLNLCEQKVIDYKDHNILSVHLGGGISVGLFAHGRLVDMISDDEGPFSPERAGGLPGYSLIDYCYDVYENKDDMMKQMQRKGGLVSHFGTADSREVERLVLAGDEHAKLVYDAMALNIAKNIAKLSVDVNGKIDYIVLTGGIAYSSYITKAVKERVEFIAPVEVIPGEKEMDSLANGALRVLTGLETARILVEEEYSNV</sequence>
<comment type="subcellular location">
    <subcellularLocation>
        <location evidence="1 9">Cytoplasm</location>
    </subcellularLocation>
</comment>
<dbReference type="NCBIfam" id="NF002834">
    <property type="entry name" value="PRK03011.1-5"/>
    <property type="match status" value="1"/>
</dbReference>
<dbReference type="Pfam" id="PF00871">
    <property type="entry name" value="Acetate_kinase"/>
    <property type="match status" value="1"/>
</dbReference>
<dbReference type="EC" id="2.7.2.7" evidence="9"/>
<dbReference type="HAMAP" id="MF_00542">
    <property type="entry name" value="Butyrate_kinase"/>
    <property type="match status" value="1"/>
</dbReference>
<dbReference type="InterPro" id="IPR043129">
    <property type="entry name" value="ATPase_NBD"/>
</dbReference>
<reference evidence="11 12" key="1">
    <citation type="submission" date="2018-08" db="EMBL/GenBank/DDBJ databases">
        <title>A genome reference for cultivated species of the human gut microbiota.</title>
        <authorList>
            <person name="Zou Y."/>
            <person name="Xue W."/>
            <person name="Luo G."/>
        </authorList>
    </citation>
    <scope>NUCLEOTIDE SEQUENCE [LARGE SCALE GENOMIC DNA]</scope>
    <source>
        <strain evidence="11 12">AM07-24</strain>
    </source>
</reference>
<dbReference type="SUPFAM" id="SSF53067">
    <property type="entry name" value="Actin-like ATPase domain"/>
    <property type="match status" value="2"/>
</dbReference>
<keyword evidence="12" id="KW-1185">Reference proteome</keyword>
<dbReference type="PANTHER" id="PTHR21060:SF15">
    <property type="entry name" value="ACETATE KINASE-RELATED"/>
    <property type="match status" value="1"/>
</dbReference>
<dbReference type="AlphaFoldDB" id="A0A415E7C3"/>
<evidence type="ECO:0000313" key="12">
    <source>
        <dbReference type="Proteomes" id="UP000284841"/>
    </source>
</evidence>
<keyword evidence="5 9" id="KW-0547">Nucleotide-binding</keyword>
<comment type="caution">
    <text evidence="11">The sequence shown here is derived from an EMBL/GenBank/DDBJ whole genome shotgun (WGS) entry which is preliminary data.</text>
</comment>
<dbReference type="GO" id="GO:0047761">
    <property type="term" value="F:butyrate kinase activity"/>
    <property type="evidence" value="ECO:0007669"/>
    <property type="project" value="UniProtKB-UniRule"/>
</dbReference>
<evidence type="ECO:0000256" key="10">
    <source>
        <dbReference type="RuleBase" id="RU003835"/>
    </source>
</evidence>
<dbReference type="Proteomes" id="UP000284841">
    <property type="component" value="Unassembled WGS sequence"/>
</dbReference>
<comment type="catalytic activity">
    <reaction evidence="8 9">
        <text>butanoate + ATP = butanoyl phosphate + ADP</text>
        <dbReference type="Rhea" id="RHEA:13585"/>
        <dbReference type="ChEBI" id="CHEBI:17968"/>
        <dbReference type="ChEBI" id="CHEBI:30616"/>
        <dbReference type="ChEBI" id="CHEBI:58079"/>
        <dbReference type="ChEBI" id="CHEBI:456216"/>
        <dbReference type="EC" id="2.7.2.7"/>
    </reaction>
</comment>
<evidence type="ECO:0000313" key="11">
    <source>
        <dbReference type="EMBL" id="RHJ89545.1"/>
    </source>
</evidence>
<evidence type="ECO:0000256" key="9">
    <source>
        <dbReference type="HAMAP-Rule" id="MF_00542"/>
    </source>
</evidence>
<evidence type="ECO:0000256" key="1">
    <source>
        <dbReference type="ARBA" id="ARBA00004496"/>
    </source>
</evidence>
<accession>A0A415E7C3</accession>
<dbReference type="PRINTS" id="PR00471">
    <property type="entry name" value="ACETATEKNASE"/>
</dbReference>
<keyword evidence="3 9" id="KW-0963">Cytoplasm</keyword>
<gene>
    <name evidence="9 11" type="primary">buk</name>
    <name evidence="11" type="ORF">DW099_02940</name>
</gene>
<dbReference type="InterPro" id="IPR023865">
    <property type="entry name" value="Aliphatic_acid_kinase_CS"/>
</dbReference>
<dbReference type="GO" id="GO:0005524">
    <property type="term" value="F:ATP binding"/>
    <property type="evidence" value="ECO:0007669"/>
    <property type="project" value="UniProtKB-KW"/>
</dbReference>
<dbReference type="OrthoDB" id="9771859at2"/>
<dbReference type="PIRSF" id="PIRSF036458">
    <property type="entry name" value="Butyrate_kin"/>
    <property type="match status" value="1"/>
</dbReference>
<evidence type="ECO:0000256" key="3">
    <source>
        <dbReference type="ARBA" id="ARBA00022490"/>
    </source>
</evidence>
<evidence type="ECO:0000256" key="8">
    <source>
        <dbReference type="ARBA" id="ARBA00048596"/>
    </source>
</evidence>
<keyword evidence="6 9" id="KW-0418">Kinase</keyword>
<dbReference type="InterPro" id="IPR000890">
    <property type="entry name" value="Aliphatic_acid_kin_short-chain"/>
</dbReference>
<dbReference type="Gene3D" id="3.30.420.40">
    <property type="match status" value="2"/>
</dbReference>
<keyword evidence="4 9" id="KW-0808">Transferase</keyword>
<evidence type="ECO:0000256" key="6">
    <source>
        <dbReference type="ARBA" id="ARBA00022777"/>
    </source>
</evidence>
<name>A0A415E7C3_9FIRM</name>
<dbReference type="InterPro" id="IPR011245">
    <property type="entry name" value="Butyrate_kin"/>
</dbReference>
<dbReference type="PANTHER" id="PTHR21060">
    <property type="entry name" value="ACETATE KINASE"/>
    <property type="match status" value="1"/>
</dbReference>
<dbReference type="PROSITE" id="PS01075">
    <property type="entry name" value="ACETATE_KINASE_1"/>
    <property type="match status" value="1"/>
</dbReference>
<organism evidence="11 12">
    <name type="scientific">Emergencia timonensis</name>
    <dbReference type="NCBI Taxonomy" id="1776384"/>
    <lineage>
        <taxon>Bacteria</taxon>
        <taxon>Bacillati</taxon>
        <taxon>Bacillota</taxon>
        <taxon>Clostridia</taxon>
        <taxon>Peptostreptococcales</taxon>
        <taxon>Anaerovoracaceae</taxon>
        <taxon>Emergencia</taxon>
    </lineage>
</organism>
<evidence type="ECO:0000256" key="5">
    <source>
        <dbReference type="ARBA" id="ARBA00022741"/>
    </source>
</evidence>
<evidence type="ECO:0000256" key="4">
    <source>
        <dbReference type="ARBA" id="ARBA00022679"/>
    </source>
</evidence>
<dbReference type="RefSeq" id="WP_118333657.1">
    <property type="nucleotide sequence ID" value="NZ_AP025567.1"/>
</dbReference>
<dbReference type="STRING" id="1776384.GCA_900086585_02896"/>
<keyword evidence="7 9" id="KW-0067">ATP-binding</keyword>